<keyword evidence="6 7" id="KW-0804">Transcription</keyword>
<dbReference type="GO" id="GO:0003700">
    <property type="term" value="F:DNA-binding transcription factor activity"/>
    <property type="evidence" value="ECO:0007669"/>
    <property type="project" value="UniProtKB-UniRule"/>
</dbReference>
<comment type="caution">
    <text evidence="9">The sequence shown here is derived from an EMBL/GenBank/DDBJ whole genome shotgun (WGS) entry which is preliminary data.</text>
</comment>
<reference evidence="9" key="1">
    <citation type="submission" date="2020-08" db="EMBL/GenBank/DDBJ databases">
        <title>Sequencing the genomes of 1000 actinobacteria strains.</title>
        <authorList>
            <person name="Klenk H.-P."/>
        </authorList>
    </citation>
    <scope>NUCLEOTIDE SEQUENCE [LARGE SCALE GENOMIC DNA]</scope>
    <source>
        <strain evidence="9">DSM 27064</strain>
    </source>
</reference>
<keyword evidence="4 7" id="KW-0805">Transcription regulation</keyword>
<evidence type="ECO:0000256" key="6">
    <source>
        <dbReference type="ARBA" id="ARBA00023163"/>
    </source>
</evidence>
<dbReference type="PANTHER" id="PTHR34701:SF1">
    <property type="entry name" value="TRANSCRIPTIONAL REGULATOR MRAZ"/>
    <property type="match status" value="1"/>
</dbReference>
<dbReference type="GO" id="GO:0000976">
    <property type="term" value="F:transcription cis-regulatory region binding"/>
    <property type="evidence" value="ECO:0007669"/>
    <property type="project" value="TreeGrafter"/>
</dbReference>
<dbReference type="SUPFAM" id="SSF89447">
    <property type="entry name" value="AbrB/MazE/MraZ-like"/>
    <property type="match status" value="1"/>
</dbReference>
<dbReference type="InterPro" id="IPR035642">
    <property type="entry name" value="MraZ_N"/>
</dbReference>
<dbReference type="CDD" id="cd16321">
    <property type="entry name" value="MraZ_C"/>
    <property type="match status" value="1"/>
</dbReference>
<organism evidence="9 10">
    <name type="scientific">Canibacter oris</name>
    <dbReference type="NCBI Taxonomy" id="1365628"/>
    <lineage>
        <taxon>Bacteria</taxon>
        <taxon>Bacillati</taxon>
        <taxon>Actinomycetota</taxon>
        <taxon>Actinomycetes</taxon>
        <taxon>Micrococcales</taxon>
        <taxon>Microbacteriaceae</taxon>
        <taxon>Canibacter</taxon>
    </lineage>
</organism>
<accession>A0A840DHQ4</accession>
<feature type="domain" description="SpoVT-AbrB" evidence="8">
    <location>
        <begin position="80"/>
        <end position="123"/>
    </location>
</feature>
<dbReference type="RefSeq" id="WP_124823837.1">
    <property type="nucleotide sequence ID" value="NZ_JACIFD010000005.1"/>
</dbReference>
<dbReference type="GO" id="GO:0005737">
    <property type="term" value="C:cytoplasm"/>
    <property type="evidence" value="ECO:0007669"/>
    <property type="project" value="UniProtKB-UniRule"/>
</dbReference>
<evidence type="ECO:0000313" key="10">
    <source>
        <dbReference type="Proteomes" id="UP000571183"/>
    </source>
</evidence>
<evidence type="ECO:0000259" key="8">
    <source>
        <dbReference type="PROSITE" id="PS51740"/>
    </source>
</evidence>
<keyword evidence="10" id="KW-1185">Reference proteome</keyword>
<keyword evidence="2 7" id="KW-0963">Cytoplasm</keyword>
<dbReference type="CDD" id="cd16320">
    <property type="entry name" value="MraZ_N"/>
    <property type="match status" value="1"/>
</dbReference>
<dbReference type="AlphaFoldDB" id="A0A840DHQ4"/>
<dbReference type="InterPro" id="IPR007159">
    <property type="entry name" value="SpoVT-AbrB_dom"/>
</dbReference>
<dbReference type="PANTHER" id="PTHR34701">
    <property type="entry name" value="TRANSCRIPTIONAL REGULATOR MRAZ"/>
    <property type="match status" value="1"/>
</dbReference>
<evidence type="ECO:0000256" key="4">
    <source>
        <dbReference type="ARBA" id="ARBA00023015"/>
    </source>
</evidence>
<gene>
    <name evidence="7" type="primary">mraZ</name>
    <name evidence="9" type="ORF">F5897_000602</name>
</gene>
<dbReference type="PROSITE" id="PS51740">
    <property type="entry name" value="SPOVT_ABRB"/>
    <property type="match status" value="2"/>
</dbReference>
<dbReference type="HAMAP" id="MF_01008">
    <property type="entry name" value="MraZ"/>
    <property type="match status" value="1"/>
</dbReference>
<keyword evidence="5 7" id="KW-0238">DNA-binding</keyword>
<comment type="similarity">
    <text evidence="7">Belongs to the MraZ family.</text>
</comment>
<evidence type="ECO:0000256" key="2">
    <source>
        <dbReference type="ARBA" id="ARBA00022490"/>
    </source>
</evidence>
<dbReference type="InterPro" id="IPR037914">
    <property type="entry name" value="SpoVT-AbrB_sf"/>
</dbReference>
<evidence type="ECO:0000256" key="5">
    <source>
        <dbReference type="ARBA" id="ARBA00023125"/>
    </source>
</evidence>
<name>A0A840DHQ4_9MICO</name>
<dbReference type="Pfam" id="PF02381">
    <property type="entry name" value="MraZ"/>
    <property type="match status" value="2"/>
</dbReference>
<dbReference type="GO" id="GO:0009295">
    <property type="term" value="C:nucleoid"/>
    <property type="evidence" value="ECO:0007669"/>
    <property type="project" value="UniProtKB-SubCell"/>
</dbReference>
<dbReference type="InterPro" id="IPR038619">
    <property type="entry name" value="MraZ_sf"/>
</dbReference>
<dbReference type="Proteomes" id="UP000571183">
    <property type="component" value="Unassembled WGS sequence"/>
</dbReference>
<keyword evidence="3" id="KW-0677">Repeat</keyword>
<protein>
    <recommendedName>
        <fullName evidence="1 7">Transcriptional regulator MraZ</fullName>
    </recommendedName>
</protein>
<evidence type="ECO:0000256" key="3">
    <source>
        <dbReference type="ARBA" id="ARBA00022737"/>
    </source>
</evidence>
<feature type="domain" description="SpoVT-AbrB" evidence="8">
    <location>
        <begin position="9"/>
        <end position="51"/>
    </location>
</feature>
<dbReference type="InterPro" id="IPR003444">
    <property type="entry name" value="MraZ"/>
</dbReference>
<evidence type="ECO:0000313" key="9">
    <source>
        <dbReference type="EMBL" id="MBB4071305.1"/>
    </source>
</evidence>
<evidence type="ECO:0000256" key="7">
    <source>
        <dbReference type="HAMAP-Rule" id="MF_01008"/>
    </source>
</evidence>
<dbReference type="Gene3D" id="3.40.1550.20">
    <property type="entry name" value="Transcriptional regulator MraZ domain"/>
    <property type="match status" value="1"/>
</dbReference>
<dbReference type="InterPro" id="IPR020603">
    <property type="entry name" value="MraZ_dom"/>
</dbReference>
<dbReference type="InterPro" id="IPR035644">
    <property type="entry name" value="MraZ_C"/>
</dbReference>
<dbReference type="GO" id="GO:2000143">
    <property type="term" value="P:negative regulation of DNA-templated transcription initiation"/>
    <property type="evidence" value="ECO:0007669"/>
    <property type="project" value="TreeGrafter"/>
</dbReference>
<dbReference type="NCBIfam" id="TIGR00242">
    <property type="entry name" value="division/cell wall cluster transcriptional repressor MraZ"/>
    <property type="match status" value="1"/>
</dbReference>
<evidence type="ECO:0000256" key="1">
    <source>
        <dbReference type="ARBA" id="ARBA00013860"/>
    </source>
</evidence>
<comment type="subcellular location">
    <subcellularLocation>
        <location evidence="7">Cytoplasm</location>
        <location evidence="7">Nucleoid</location>
    </subcellularLocation>
</comment>
<proteinExistence type="inferred from homology"/>
<sequence length="147" mass="16670">MSAVNFFGTYTPKLDDKGRLVVPAKLREAFSRGLVITRGQERCLYVFPAASFDALLERIRALPLTSKQAREFQRVFLAGAHDETPDKQHRVTIPGLLREYASLDKELTVIGVGDRVEIWDSQKWQEVLAASEEHYSDISEEVFPGIF</sequence>
<dbReference type="EMBL" id="JACIFD010000005">
    <property type="protein sequence ID" value="MBB4071305.1"/>
    <property type="molecule type" value="Genomic_DNA"/>
</dbReference>
<comment type="subunit">
    <text evidence="7">Forms oligomers.</text>
</comment>